<dbReference type="GO" id="GO:0005634">
    <property type="term" value="C:nucleus"/>
    <property type="evidence" value="ECO:0007669"/>
    <property type="project" value="UniProtKB-SubCell"/>
</dbReference>
<feature type="compositionally biased region" description="Low complexity" evidence="5">
    <location>
        <begin position="167"/>
        <end position="186"/>
    </location>
</feature>
<dbReference type="PANTHER" id="PTHR21277">
    <property type="entry name" value="TRANSCRIPTIONAL ADAPTER 1"/>
    <property type="match status" value="1"/>
</dbReference>
<sequence>MDGIFPVASTSQAMAVVSVPALLPSPSCPPARRTDLVSLKLQLAELLTPEQGLAYWSGLADFFTGRINRNEWDDVMKRAFGRDRVKRQLALKLHNALVLSIVYNTTRPFAPPTSIRHSGFHPRGAKKRARDPNAGPPTDLEEKRKRLVKDAVMALGRRERGEVKLLGATTASTGTTANATSSTSAGKLKGQMLAADEERKRKRRAAEALSEAVDGTSRGGGGDVTAEGVPRALLVGGGKDPATLAALASDYNRLLQAPLCCESRYLPDGDTLHDRMLAIGFQEGMASGIDGRAAGLLNGAMEHHLQNMIASVISLARGTRKAIPPAPRTASSSVVSTPMPSTFAPAGAAPSAPSPVSAPASSPDAPTGPVKPKGKDIQDDADDSDLDERSPLSIADFHALFAISPALLGQHPNIAAVERMYAIAPQDSDSDSEDYDSDEGDAAQQSSAAPVRRVTIDAAAKKEEPSTSVSGAAAAVAGTPSSGAGSTGVGAGKHPRLSRSRASSFYGINRPIPVSSPAAAVTAAATSGPSALGKGRFVIDPSSRHGVPEGHPSVPPLPSTPQALLPTWLGGSHGSNATNTGGASGAAAASNAPSADLSPKSLALRNSLFPELASGSSNGAAAVASSGPAGTDAHPDGNSTSTDAGDSDSDDESKKVPAVPKAPPTTTSTGTGLKIRFGGGTVQGANQPTGPSGQRLSGSAQGAGAAGPPDRETGRKLWEVVDSVGLLDGVLPP</sequence>
<name>A0A2S5B4F0_9BASI</name>
<dbReference type="Pfam" id="PF12767">
    <property type="entry name" value="SAGA-Tad1"/>
    <property type="match status" value="1"/>
</dbReference>
<dbReference type="STRING" id="741276.A0A2S5B4F0"/>
<feature type="region of interest" description="Disordered" evidence="5">
    <location>
        <begin position="112"/>
        <end position="146"/>
    </location>
</feature>
<feature type="region of interest" description="Disordered" evidence="5">
    <location>
        <begin position="614"/>
        <end position="715"/>
    </location>
</feature>
<dbReference type="GO" id="GO:0003713">
    <property type="term" value="F:transcription coactivator activity"/>
    <property type="evidence" value="ECO:0007669"/>
    <property type="project" value="TreeGrafter"/>
</dbReference>
<dbReference type="GO" id="GO:0000124">
    <property type="term" value="C:SAGA complex"/>
    <property type="evidence" value="ECO:0007669"/>
    <property type="project" value="UniProtKB-ARBA"/>
</dbReference>
<gene>
    <name evidence="6" type="ORF">BMF94_5349</name>
</gene>
<dbReference type="EMBL" id="PJQD01000075">
    <property type="protein sequence ID" value="POY71654.1"/>
    <property type="molecule type" value="Genomic_DNA"/>
</dbReference>
<evidence type="ECO:0000313" key="6">
    <source>
        <dbReference type="EMBL" id="POY71654.1"/>
    </source>
</evidence>
<dbReference type="InterPro" id="IPR024738">
    <property type="entry name" value="Hfi1/Tada1"/>
</dbReference>
<evidence type="ECO:0000256" key="4">
    <source>
        <dbReference type="ARBA" id="ARBA00023242"/>
    </source>
</evidence>
<dbReference type="PANTHER" id="PTHR21277:SF5">
    <property type="entry name" value="TRANSCRIPTIONAL ADAPTER 1"/>
    <property type="match status" value="1"/>
</dbReference>
<feature type="region of interest" description="Disordered" evidence="5">
    <location>
        <begin position="528"/>
        <end position="597"/>
    </location>
</feature>
<feature type="compositionally biased region" description="Basic residues" evidence="5">
    <location>
        <begin position="118"/>
        <end position="129"/>
    </location>
</feature>
<evidence type="ECO:0000256" key="5">
    <source>
        <dbReference type="SAM" id="MobiDB-lite"/>
    </source>
</evidence>
<reference evidence="6 7" key="1">
    <citation type="journal article" date="2018" name="Front. Microbiol.">
        <title>Prospects for Fungal Bioremediation of Acidic Radioactive Waste Sites: Characterization and Genome Sequence of Rhodotorula taiwanensis MD1149.</title>
        <authorList>
            <person name="Tkavc R."/>
            <person name="Matrosova V.Y."/>
            <person name="Grichenko O.E."/>
            <person name="Gostincar C."/>
            <person name="Volpe R.P."/>
            <person name="Klimenkova P."/>
            <person name="Gaidamakova E.K."/>
            <person name="Zhou C.E."/>
            <person name="Stewart B.J."/>
            <person name="Lyman M.G."/>
            <person name="Malfatti S.A."/>
            <person name="Rubinfeld B."/>
            <person name="Courtot M."/>
            <person name="Singh J."/>
            <person name="Dalgard C.L."/>
            <person name="Hamilton T."/>
            <person name="Frey K.G."/>
            <person name="Gunde-Cimerman N."/>
            <person name="Dugan L."/>
            <person name="Daly M.J."/>
        </authorList>
    </citation>
    <scope>NUCLEOTIDE SEQUENCE [LARGE SCALE GENOMIC DNA]</scope>
    <source>
        <strain evidence="6 7">MD1149</strain>
    </source>
</reference>
<comment type="subcellular location">
    <subcellularLocation>
        <location evidence="1">Nucleus</location>
    </subcellularLocation>
</comment>
<evidence type="ECO:0000313" key="7">
    <source>
        <dbReference type="Proteomes" id="UP000237144"/>
    </source>
</evidence>
<proteinExistence type="predicted"/>
<feature type="compositionally biased region" description="Low complexity" evidence="5">
    <location>
        <begin position="697"/>
        <end position="707"/>
    </location>
</feature>
<dbReference type="OrthoDB" id="10264870at2759"/>
<feature type="region of interest" description="Disordered" evidence="5">
    <location>
        <begin position="165"/>
        <end position="224"/>
    </location>
</feature>
<organism evidence="6 7">
    <name type="scientific">Rhodotorula taiwanensis</name>
    <dbReference type="NCBI Taxonomy" id="741276"/>
    <lineage>
        <taxon>Eukaryota</taxon>
        <taxon>Fungi</taxon>
        <taxon>Dikarya</taxon>
        <taxon>Basidiomycota</taxon>
        <taxon>Pucciniomycotina</taxon>
        <taxon>Microbotryomycetes</taxon>
        <taxon>Sporidiobolales</taxon>
        <taxon>Sporidiobolaceae</taxon>
        <taxon>Rhodotorula</taxon>
    </lineage>
</organism>
<dbReference type="Proteomes" id="UP000237144">
    <property type="component" value="Unassembled WGS sequence"/>
</dbReference>
<dbReference type="GO" id="GO:0006357">
    <property type="term" value="P:regulation of transcription by RNA polymerase II"/>
    <property type="evidence" value="ECO:0007669"/>
    <property type="project" value="TreeGrafter"/>
</dbReference>
<keyword evidence="4" id="KW-0539">Nucleus</keyword>
<dbReference type="AlphaFoldDB" id="A0A2S5B4F0"/>
<feature type="compositionally biased region" description="Low complexity" evidence="5">
    <location>
        <begin position="614"/>
        <end position="644"/>
    </location>
</feature>
<feature type="compositionally biased region" description="Low complexity" evidence="5">
    <location>
        <begin position="331"/>
        <end position="365"/>
    </location>
</feature>
<evidence type="ECO:0000256" key="2">
    <source>
        <dbReference type="ARBA" id="ARBA00023015"/>
    </source>
</evidence>
<keyword evidence="7" id="KW-1185">Reference proteome</keyword>
<dbReference type="CDD" id="cd22933">
    <property type="entry name" value="HFD_HFI1"/>
    <property type="match status" value="1"/>
</dbReference>
<evidence type="ECO:0000256" key="1">
    <source>
        <dbReference type="ARBA" id="ARBA00004123"/>
    </source>
</evidence>
<feature type="compositionally biased region" description="Polar residues" evidence="5">
    <location>
        <begin position="683"/>
        <end position="696"/>
    </location>
</feature>
<comment type="caution">
    <text evidence="6">The sequence shown here is derived from an EMBL/GenBank/DDBJ whole genome shotgun (WGS) entry which is preliminary data.</text>
</comment>
<feature type="compositionally biased region" description="Low complexity" evidence="5">
    <location>
        <begin position="656"/>
        <end position="669"/>
    </location>
</feature>
<keyword evidence="2" id="KW-0805">Transcription regulation</keyword>
<feature type="compositionally biased region" description="Acidic residues" evidence="5">
    <location>
        <begin position="428"/>
        <end position="441"/>
    </location>
</feature>
<feature type="compositionally biased region" description="Low complexity" evidence="5">
    <location>
        <begin position="466"/>
        <end position="484"/>
    </location>
</feature>
<feature type="compositionally biased region" description="Low complexity" evidence="5">
    <location>
        <begin position="574"/>
        <end position="595"/>
    </location>
</feature>
<accession>A0A2S5B4F0</accession>
<keyword evidence="3" id="KW-0804">Transcription</keyword>
<feature type="region of interest" description="Disordered" evidence="5">
    <location>
        <begin position="322"/>
        <end position="388"/>
    </location>
</feature>
<feature type="region of interest" description="Disordered" evidence="5">
    <location>
        <begin position="426"/>
        <end position="497"/>
    </location>
</feature>
<protein>
    <submittedName>
        <fullName evidence="6">Uncharacterized protein</fullName>
    </submittedName>
</protein>
<evidence type="ECO:0000256" key="3">
    <source>
        <dbReference type="ARBA" id="ARBA00023163"/>
    </source>
</evidence>